<reference evidence="1" key="1">
    <citation type="submission" date="2021-07" db="EMBL/GenBank/DDBJ databases">
        <authorList>
            <person name="Branca A.L. A."/>
        </authorList>
    </citation>
    <scope>NUCLEOTIDE SEQUENCE</scope>
</reference>
<evidence type="ECO:0000313" key="2">
    <source>
        <dbReference type="Proteomes" id="UP001153461"/>
    </source>
</evidence>
<organism evidence="1 2">
    <name type="scientific">Penicillium nalgiovense</name>
    <dbReference type="NCBI Taxonomy" id="60175"/>
    <lineage>
        <taxon>Eukaryota</taxon>
        <taxon>Fungi</taxon>
        <taxon>Dikarya</taxon>
        <taxon>Ascomycota</taxon>
        <taxon>Pezizomycotina</taxon>
        <taxon>Eurotiomycetes</taxon>
        <taxon>Eurotiomycetidae</taxon>
        <taxon>Eurotiales</taxon>
        <taxon>Aspergillaceae</taxon>
        <taxon>Penicillium</taxon>
    </lineage>
</organism>
<proteinExistence type="predicted"/>
<accession>A0A9W4MRY4</accession>
<dbReference type="Proteomes" id="UP001153461">
    <property type="component" value="Unassembled WGS sequence"/>
</dbReference>
<gene>
    <name evidence="1" type="ORF">PNAL_LOCUS4640</name>
</gene>
<name>A0A9W4MRY4_PENNA</name>
<dbReference type="AlphaFoldDB" id="A0A9W4MRY4"/>
<sequence length="199" mass="22284">MYNPSQRELSTCQPISDGFVSISPSCLGSFLFYSSSSSCISSSGKPSFQHFALRQSTHPKVSEAHHQTIAIMTNDSSTIPSEPQPTEAAPANPYYGMYGHYWKSSRAVPPTKWLQENKKLCACDDHQACQWPMEHAVITIPPCAYKCPYCPKFDDLMCKNPQVVKLRAHIKRDHLRKPQDFLGLTVTPGRVTKARVPKP</sequence>
<comment type="caution">
    <text evidence="1">The sequence shown here is derived from an EMBL/GenBank/DDBJ whole genome shotgun (WGS) entry which is preliminary data.</text>
</comment>
<dbReference type="EMBL" id="CAJVNV010000188">
    <property type="protein sequence ID" value="CAG8099233.1"/>
    <property type="molecule type" value="Genomic_DNA"/>
</dbReference>
<evidence type="ECO:0000313" key="1">
    <source>
        <dbReference type="EMBL" id="CAG8099233.1"/>
    </source>
</evidence>
<dbReference type="OrthoDB" id="4308432at2759"/>
<protein>
    <submittedName>
        <fullName evidence="1">Uncharacterized protein</fullName>
    </submittedName>
</protein>